<dbReference type="InterPro" id="IPR011202">
    <property type="entry name" value="UCP014677"/>
</dbReference>
<dbReference type="Pfam" id="PF13289">
    <property type="entry name" value="SIR2_2"/>
    <property type="match status" value="1"/>
</dbReference>
<accession>A0A4Y4DWK7</accession>
<evidence type="ECO:0000313" key="1">
    <source>
        <dbReference type="EMBL" id="GED07995.1"/>
    </source>
</evidence>
<sequence length="550" mass="61681">MGLKRVALIVNGENVTSEVGLGSPTDLTEFAQQVSDHLRNFSAAPILFVGSGVTRRYLNLPDWKSLLAELAALTERDYSYYRSTASNNSPQMAQLLIEPLKTKMWQESESALRQKYEDQLIDPSSALKVYVTEILNREEAQTTDDSQLLQEIELLRKAKIDAVITTNYDGFMENLFPDFKVFVGQDELVFSEPAGIGEIYKIHGSLSDPNSIIFTTDDCESFKGRNTYLAAKLLTLFAEHPIIFLGYGFGDPDVLEILSSLANCLRDKNLSRLQDRLLFVNWQPDSTPAMVGTVMAAGTHSIPVHMLTVPNYEDVFSALQSLERKYSAKTLRHLKEHVYSLVLDETKHDRLHVANFDGDGSVDLVLGVGVIAELQKHGYRGLNRIDVCMDLLHDRDFESDFIVKMTLPDLLSRPGNFPAYKHLSLGGYLNADGQIKDPDILSPKLLRWLGDVESKLRPVKSLRKKATKAAQQFGDFNNMARQCTTDDTLAYFGAFSRDEIDIDELEAFLLKIETSKVRANGDLATNFAKAICVYDLLKYGPNTAWAKRLV</sequence>
<comment type="caution">
    <text evidence="1">The sequence shown here is derived from an EMBL/GenBank/DDBJ whole genome shotgun (WGS) entry which is preliminary data.</text>
</comment>
<keyword evidence="2" id="KW-1185">Reference proteome</keyword>
<organism evidence="1 2">
    <name type="scientific">Glutamicibacter uratoxydans</name>
    <name type="common">Arthrobacter uratoxydans</name>
    <dbReference type="NCBI Taxonomy" id="43667"/>
    <lineage>
        <taxon>Bacteria</taxon>
        <taxon>Bacillati</taxon>
        <taxon>Actinomycetota</taxon>
        <taxon>Actinomycetes</taxon>
        <taxon>Micrococcales</taxon>
        <taxon>Micrococcaceae</taxon>
        <taxon>Glutamicibacter</taxon>
    </lineage>
</organism>
<name>A0A4Y4DWK7_GLUUR</name>
<protein>
    <submittedName>
        <fullName evidence="1">Uncharacterized protein</fullName>
    </submittedName>
</protein>
<dbReference type="EMBL" id="BJNY01000042">
    <property type="protein sequence ID" value="GED07995.1"/>
    <property type="molecule type" value="Genomic_DNA"/>
</dbReference>
<dbReference type="Proteomes" id="UP000316612">
    <property type="component" value="Unassembled WGS sequence"/>
</dbReference>
<evidence type="ECO:0000313" key="2">
    <source>
        <dbReference type="Proteomes" id="UP000316612"/>
    </source>
</evidence>
<dbReference type="AlphaFoldDB" id="A0A4Y4DWK7"/>
<gene>
    <name evidence="1" type="ORF">AUR04nite_35270</name>
</gene>
<dbReference type="PIRSF" id="PIRSF014677">
    <property type="entry name" value="UCP014677"/>
    <property type="match status" value="1"/>
</dbReference>
<proteinExistence type="predicted"/>
<reference evidence="1 2" key="1">
    <citation type="submission" date="2019-06" db="EMBL/GenBank/DDBJ databases">
        <title>Whole genome shotgun sequence of Glutamicibacter uratoxydans NBRC 15515.</title>
        <authorList>
            <person name="Hosoyama A."/>
            <person name="Uohara A."/>
            <person name="Ohji S."/>
            <person name="Ichikawa N."/>
        </authorList>
    </citation>
    <scope>NUCLEOTIDE SEQUENCE [LARGE SCALE GENOMIC DNA]</scope>
    <source>
        <strain evidence="1 2">NBRC 15515</strain>
    </source>
</reference>